<sequence length="159" mass="18502">MEKYRLNKENLYFLFIDTEKALDRVSKKLIWQAMSAENVPQYYKVFVQDEPQEPHRSKQVVLRSSRSPSRIGLESAIFNLPIDYIMIEGIPRINKVRNEFVKGSFKVAPIAENLKESPLGWYGHILRCEHSDLVNKAFITLTYYDVENDHPPGNLAMTL</sequence>
<dbReference type="Proteomes" id="UP000299102">
    <property type="component" value="Unassembled WGS sequence"/>
</dbReference>
<dbReference type="AlphaFoldDB" id="A0A4C1Z6V5"/>
<gene>
    <name evidence="1" type="ORF">EVAR_62434_1</name>
</gene>
<name>A0A4C1Z6V5_EUMVA</name>
<dbReference type="OrthoDB" id="418748at2759"/>
<comment type="caution">
    <text evidence="1">The sequence shown here is derived from an EMBL/GenBank/DDBJ whole genome shotgun (WGS) entry which is preliminary data.</text>
</comment>
<dbReference type="EMBL" id="BGZK01001620">
    <property type="protein sequence ID" value="GBP83420.1"/>
    <property type="molecule type" value="Genomic_DNA"/>
</dbReference>
<proteinExistence type="predicted"/>
<evidence type="ECO:0000313" key="1">
    <source>
        <dbReference type="EMBL" id="GBP83420.1"/>
    </source>
</evidence>
<evidence type="ECO:0000313" key="2">
    <source>
        <dbReference type="Proteomes" id="UP000299102"/>
    </source>
</evidence>
<keyword evidence="2" id="KW-1185">Reference proteome</keyword>
<reference evidence="1 2" key="1">
    <citation type="journal article" date="2019" name="Commun. Biol.">
        <title>The bagworm genome reveals a unique fibroin gene that provides high tensile strength.</title>
        <authorList>
            <person name="Kono N."/>
            <person name="Nakamura H."/>
            <person name="Ohtoshi R."/>
            <person name="Tomita M."/>
            <person name="Numata K."/>
            <person name="Arakawa K."/>
        </authorList>
    </citation>
    <scope>NUCLEOTIDE SEQUENCE [LARGE SCALE GENOMIC DNA]</scope>
</reference>
<organism evidence="1 2">
    <name type="scientific">Eumeta variegata</name>
    <name type="common">Bagworm moth</name>
    <name type="synonym">Eumeta japonica</name>
    <dbReference type="NCBI Taxonomy" id="151549"/>
    <lineage>
        <taxon>Eukaryota</taxon>
        <taxon>Metazoa</taxon>
        <taxon>Ecdysozoa</taxon>
        <taxon>Arthropoda</taxon>
        <taxon>Hexapoda</taxon>
        <taxon>Insecta</taxon>
        <taxon>Pterygota</taxon>
        <taxon>Neoptera</taxon>
        <taxon>Endopterygota</taxon>
        <taxon>Lepidoptera</taxon>
        <taxon>Glossata</taxon>
        <taxon>Ditrysia</taxon>
        <taxon>Tineoidea</taxon>
        <taxon>Psychidae</taxon>
        <taxon>Oiketicinae</taxon>
        <taxon>Eumeta</taxon>
    </lineage>
</organism>
<protein>
    <submittedName>
        <fullName evidence="1">Uncharacterized protein</fullName>
    </submittedName>
</protein>
<accession>A0A4C1Z6V5</accession>